<feature type="region of interest" description="Disordered" evidence="1">
    <location>
        <begin position="1"/>
        <end position="67"/>
    </location>
</feature>
<evidence type="ECO:0000256" key="1">
    <source>
        <dbReference type="SAM" id="MobiDB-lite"/>
    </source>
</evidence>
<sequence>MEYERSFEAVRRNSRPPAPGQQPCDQDGPTPDMEADEFLRRASDAKTSQCALSVPTPSRRRDFGRGSEETMVDVQTNAAHVEDQRDQVQASQLDAEAAHIDAEAAAMLARAAKLRRPLYVPE</sequence>
<organism evidence="2 3">
    <name type="scientific">Phaeosphaeria nodorum (strain SN15 / ATCC MYA-4574 / FGSC 10173)</name>
    <name type="common">Glume blotch fungus</name>
    <name type="synonym">Parastagonospora nodorum</name>
    <dbReference type="NCBI Taxonomy" id="321614"/>
    <lineage>
        <taxon>Eukaryota</taxon>
        <taxon>Fungi</taxon>
        <taxon>Dikarya</taxon>
        <taxon>Ascomycota</taxon>
        <taxon>Pezizomycotina</taxon>
        <taxon>Dothideomycetes</taxon>
        <taxon>Pleosporomycetidae</taxon>
        <taxon>Pleosporales</taxon>
        <taxon>Pleosporineae</taxon>
        <taxon>Phaeosphaeriaceae</taxon>
        <taxon>Parastagonospora</taxon>
    </lineage>
</organism>
<gene>
    <name evidence="2" type="ORF">SNOG_01318</name>
</gene>
<dbReference type="RefSeq" id="XP_001791962.1">
    <property type="nucleotide sequence ID" value="XM_001791910.1"/>
</dbReference>
<protein>
    <submittedName>
        <fullName evidence="2">Uncharacterized protein</fullName>
    </submittedName>
</protein>
<feature type="compositionally biased region" description="Basic and acidic residues" evidence="1">
    <location>
        <begin position="1"/>
        <end position="11"/>
    </location>
</feature>
<dbReference type="GeneID" id="5968807"/>
<evidence type="ECO:0000313" key="3">
    <source>
        <dbReference type="Proteomes" id="UP000001055"/>
    </source>
</evidence>
<dbReference type="AlphaFoldDB" id="Q0V3U6"/>
<proteinExistence type="predicted"/>
<dbReference type="InParanoid" id="Q0V3U6"/>
<dbReference type="EMBL" id="CH445326">
    <property type="protein sequence ID" value="EAT90967.1"/>
    <property type="molecule type" value="Genomic_DNA"/>
</dbReference>
<name>Q0V3U6_PHANO</name>
<dbReference type="Proteomes" id="UP000001055">
    <property type="component" value="Unassembled WGS sequence"/>
</dbReference>
<dbReference type="KEGG" id="pno:SNOG_01318"/>
<reference evidence="3" key="1">
    <citation type="journal article" date="2007" name="Plant Cell">
        <title>Dothideomycete-plant interactions illuminated by genome sequencing and EST analysis of the wheat pathogen Stagonospora nodorum.</title>
        <authorList>
            <person name="Hane J.K."/>
            <person name="Lowe R.G."/>
            <person name="Solomon P.S."/>
            <person name="Tan K.C."/>
            <person name="Schoch C.L."/>
            <person name="Spatafora J.W."/>
            <person name="Crous P.W."/>
            <person name="Kodira C."/>
            <person name="Birren B.W."/>
            <person name="Galagan J.E."/>
            <person name="Torriani S.F."/>
            <person name="McDonald B.A."/>
            <person name="Oliver R.P."/>
        </authorList>
    </citation>
    <scope>NUCLEOTIDE SEQUENCE [LARGE SCALE GENOMIC DNA]</scope>
    <source>
        <strain evidence="3">SN15 / ATCC MYA-4574 / FGSC 10173</strain>
    </source>
</reference>
<accession>Q0V3U6</accession>
<evidence type="ECO:0000313" key="2">
    <source>
        <dbReference type="EMBL" id="EAT90967.1"/>
    </source>
</evidence>